<feature type="compositionally biased region" description="Low complexity" evidence="1">
    <location>
        <begin position="1"/>
        <end position="12"/>
    </location>
</feature>
<accession>M1DV39</accession>
<dbReference type="Proteomes" id="UP000011115">
    <property type="component" value="Unassembled WGS sequence"/>
</dbReference>
<reference evidence="3" key="1">
    <citation type="journal article" date="2011" name="Nature">
        <title>Genome sequence and analysis of the tuber crop potato.</title>
        <authorList>
            <consortium name="The Potato Genome Sequencing Consortium"/>
        </authorList>
    </citation>
    <scope>NUCLEOTIDE SEQUENCE [LARGE SCALE GENOMIC DNA]</scope>
    <source>
        <strain evidence="3">cv. DM1-3 516 R44</strain>
    </source>
</reference>
<dbReference type="PaxDb" id="4113-PGSC0003DMT400094890"/>
<evidence type="ECO:0000313" key="2">
    <source>
        <dbReference type="EnsemblPlants" id="PGSC0003DMT400094890"/>
    </source>
</evidence>
<dbReference type="Gramene" id="PGSC0003DMT400094890">
    <property type="protein sequence ID" value="PGSC0003DMT400094890"/>
    <property type="gene ID" value="PGSC0003DMG400044461"/>
</dbReference>
<organism evidence="2 3">
    <name type="scientific">Solanum tuberosum</name>
    <name type="common">Potato</name>
    <dbReference type="NCBI Taxonomy" id="4113"/>
    <lineage>
        <taxon>Eukaryota</taxon>
        <taxon>Viridiplantae</taxon>
        <taxon>Streptophyta</taxon>
        <taxon>Embryophyta</taxon>
        <taxon>Tracheophyta</taxon>
        <taxon>Spermatophyta</taxon>
        <taxon>Magnoliopsida</taxon>
        <taxon>eudicotyledons</taxon>
        <taxon>Gunneridae</taxon>
        <taxon>Pentapetalae</taxon>
        <taxon>asterids</taxon>
        <taxon>lamiids</taxon>
        <taxon>Solanales</taxon>
        <taxon>Solanaceae</taxon>
        <taxon>Solanoideae</taxon>
        <taxon>Solaneae</taxon>
        <taxon>Solanum</taxon>
    </lineage>
</organism>
<dbReference type="InParanoid" id="M1DV39"/>
<name>M1DV39_SOLTU</name>
<sequence>MFFFPTPTTPHSFSPPPMPLSTSPIKVGHEPPENNDIRWSPTSSTPPSPHNFSSFPRRCLSPCPVIPSSRQNLASVQFDLKISLKKTQKKTQKRILKRTQNKILKRTQKKILKRTQRRTLRKILKRTQKKILKRTQKRTLRKILKRTQKKEEEVWEDHMEVSEMGSNVYDPRNGGVINISSEHSLEESPEYHPGPYYECGR</sequence>
<proteinExistence type="predicted"/>
<feature type="region of interest" description="Disordered" evidence="1">
    <location>
        <begin position="1"/>
        <end position="53"/>
    </location>
</feature>
<dbReference type="AlphaFoldDB" id="M1DV39"/>
<feature type="compositionally biased region" description="Basic and acidic residues" evidence="1">
    <location>
        <begin position="27"/>
        <end position="36"/>
    </location>
</feature>
<evidence type="ECO:0000313" key="3">
    <source>
        <dbReference type="Proteomes" id="UP000011115"/>
    </source>
</evidence>
<dbReference type="EnsemblPlants" id="PGSC0003DMT400094890">
    <property type="protein sequence ID" value="PGSC0003DMT400094890"/>
    <property type="gene ID" value="PGSC0003DMG400044461"/>
</dbReference>
<reference evidence="2" key="2">
    <citation type="submission" date="2015-06" db="UniProtKB">
        <authorList>
            <consortium name="EnsemblPlants"/>
        </authorList>
    </citation>
    <scope>IDENTIFICATION</scope>
    <source>
        <strain evidence="2">DM1-3 516 R44</strain>
    </source>
</reference>
<keyword evidence="3" id="KW-1185">Reference proteome</keyword>
<protein>
    <submittedName>
        <fullName evidence="2">Glycoside hydrolase family 5 domain protein</fullName>
    </submittedName>
</protein>
<evidence type="ECO:0000256" key="1">
    <source>
        <dbReference type="SAM" id="MobiDB-lite"/>
    </source>
</evidence>
<dbReference type="HOGENOM" id="CLU_1362477_0_0_1"/>
<feature type="region of interest" description="Disordered" evidence="1">
    <location>
        <begin position="182"/>
        <end position="201"/>
    </location>
</feature>